<accession>A0ABZ0S524</accession>
<proteinExistence type="predicted"/>
<keyword evidence="2" id="KW-1185">Reference proteome</keyword>
<dbReference type="EMBL" id="CP121472">
    <property type="protein sequence ID" value="WPL15311.1"/>
    <property type="molecule type" value="Genomic_DNA"/>
</dbReference>
<organism evidence="1 2">
    <name type="scientific">Thiorhodovibrio winogradskyi</name>
    <dbReference type="NCBI Taxonomy" id="77007"/>
    <lineage>
        <taxon>Bacteria</taxon>
        <taxon>Pseudomonadati</taxon>
        <taxon>Pseudomonadota</taxon>
        <taxon>Gammaproteobacteria</taxon>
        <taxon>Chromatiales</taxon>
        <taxon>Chromatiaceae</taxon>
        <taxon>Thiorhodovibrio</taxon>
    </lineage>
</organism>
<reference evidence="1 2" key="1">
    <citation type="journal article" date="2023" name="Microorganisms">
        <title>Thiorhodovibrio frisius and Trv. litoralis spp. nov., Two Novel Members from a Clade of Fastidious Purple Sulfur Bacteria That Exhibit Unique Red-Shifted Light-Harvesting Capabilities.</title>
        <authorList>
            <person name="Methner A."/>
            <person name="Kuzyk S.B."/>
            <person name="Petersen J."/>
            <person name="Bauer S."/>
            <person name="Brinkmann H."/>
            <person name="Sichau K."/>
            <person name="Wanner G."/>
            <person name="Wolf J."/>
            <person name="Neumann-Schaal M."/>
            <person name="Henke P."/>
            <person name="Tank M."/>
            <person name="Sproer C."/>
            <person name="Bunk B."/>
            <person name="Overmann J."/>
        </authorList>
    </citation>
    <scope>NUCLEOTIDE SEQUENCE [LARGE SCALE GENOMIC DNA]</scope>
    <source>
        <strain evidence="1 2">DSM 6702</strain>
    </source>
</reference>
<sequence length="63" mass="7073">MKKFQSKVTPEAMSCLQPTANNVVVRFPSAMLERMRASSTEEARARYARLFETPEPADQPSSP</sequence>
<evidence type="ECO:0000313" key="2">
    <source>
        <dbReference type="Proteomes" id="UP001432180"/>
    </source>
</evidence>
<evidence type="ECO:0000313" key="1">
    <source>
        <dbReference type="EMBL" id="WPL15311.1"/>
    </source>
</evidence>
<name>A0ABZ0S524_9GAMM</name>
<dbReference type="Proteomes" id="UP001432180">
    <property type="component" value="Chromosome"/>
</dbReference>
<protein>
    <submittedName>
        <fullName evidence="1">Uncharacterized protein</fullName>
    </submittedName>
</protein>
<gene>
    <name evidence="1" type="ORF">Thiowin_00200</name>
</gene>